<evidence type="ECO:0000259" key="2">
    <source>
        <dbReference type="Pfam" id="PF13581"/>
    </source>
</evidence>
<evidence type="ECO:0000256" key="1">
    <source>
        <dbReference type="ARBA" id="ARBA00022527"/>
    </source>
</evidence>
<accession>A0A852U4U0</accession>
<sequence>MPASSSHVLPAVRWWEPRLYPGEIAFSPRVRADARTALSGFPDRIAGDVELVVSELFANAVRYTASGDGGEVWVQLSMPDADLLRLDVADGGWTDTVPRIPALDGVDWLNSEGRRGLLLVEAVTLNWGYVDPYADRPYNLGLIVFAEFAVDPAQVPAPTSSPTTV</sequence>
<dbReference type="Pfam" id="PF13581">
    <property type="entry name" value="HATPase_c_2"/>
    <property type="match status" value="1"/>
</dbReference>
<keyword evidence="1" id="KW-0723">Serine/threonine-protein kinase</keyword>
<organism evidence="3 4">
    <name type="scientific">Spinactinospora alkalitolerans</name>
    <dbReference type="NCBI Taxonomy" id="687207"/>
    <lineage>
        <taxon>Bacteria</taxon>
        <taxon>Bacillati</taxon>
        <taxon>Actinomycetota</taxon>
        <taxon>Actinomycetes</taxon>
        <taxon>Streptosporangiales</taxon>
        <taxon>Nocardiopsidaceae</taxon>
        <taxon>Spinactinospora</taxon>
    </lineage>
</organism>
<dbReference type="GO" id="GO:0004674">
    <property type="term" value="F:protein serine/threonine kinase activity"/>
    <property type="evidence" value="ECO:0007669"/>
    <property type="project" value="UniProtKB-KW"/>
</dbReference>
<name>A0A852U4U0_9ACTN</name>
<dbReference type="InterPro" id="IPR003594">
    <property type="entry name" value="HATPase_dom"/>
</dbReference>
<dbReference type="InterPro" id="IPR036890">
    <property type="entry name" value="HATPase_C_sf"/>
</dbReference>
<protein>
    <submittedName>
        <fullName evidence="3">Anti-sigma regulatory factor (Ser/Thr protein kinase)</fullName>
    </submittedName>
</protein>
<dbReference type="PANTHER" id="PTHR35526:SF3">
    <property type="entry name" value="ANTI-SIGMA-F FACTOR RSBW"/>
    <property type="match status" value="1"/>
</dbReference>
<feature type="domain" description="Histidine kinase/HSP90-like ATPase" evidence="2">
    <location>
        <begin position="30"/>
        <end position="123"/>
    </location>
</feature>
<keyword evidence="1" id="KW-0418">Kinase</keyword>
<gene>
    <name evidence="3" type="ORF">HDA32_005747</name>
</gene>
<dbReference type="RefSeq" id="WP_179646080.1">
    <property type="nucleotide sequence ID" value="NZ_BAAAYY010000044.1"/>
</dbReference>
<dbReference type="SUPFAM" id="SSF55874">
    <property type="entry name" value="ATPase domain of HSP90 chaperone/DNA topoisomerase II/histidine kinase"/>
    <property type="match status" value="1"/>
</dbReference>
<keyword evidence="4" id="KW-1185">Reference proteome</keyword>
<proteinExistence type="predicted"/>
<dbReference type="CDD" id="cd16936">
    <property type="entry name" value="HATPase_RsbW-like"/>
    <property type="match status" value="1"/>
</dbReference>
<comment type="caution">
    <text evidence="3">The sequence shown here is derived from an EMBL/GenBank/DDBJ whole genome shotgun (WGS) entry which is preliminary data.</text>
</comment>
<dbReference type="Gene3D" id="3.30.565.10">
    <property type="entry name" value="Histidine kinase-like ATPase, C-terminal domain"/>
    <property type="match status" value="1"/>
</dbReference>
<dbReference type="PANTHER" id="PTHR35526">
    <property type="entry name" value="ANTI-SIGMA-F FACTOR RSBW-RELATED"/>
    <property type="match status" value="1"/>
</dbReference>
<keyword evidence="1" id="KW-0808">Transferase</keyword>
<dbReference type="AlphaFoldDB" id="A0A852U4U0"/>
<evidence type="ECO:0000313" key="4">
    <source>
        <dbReference type="Proteomes" id="UP000589036"/>
    </source>
</evidence>
<dbReference type="EMBL" id="JACCCC010000001">
    <property type="protein sequence ID" value="NYE50627.1"/>
    <property type="molecule type" value="Genomic_DNA"/>
</dbReference>
<evidence type="ECO:0000313" key="3">
    <source>
        <dbReference type="EMBL" id="NYE50627.1"/>
    </source>
</evidence>
<reference evidence="3 4" key="1">
    <citation type="submission" date="2020-07" db="EMBL/GenBank/DDBJ databases">
        <title>Sequencing the genomes of 1000 actinobacteria strains.</title>
        <authorList>
            <person name="Klenk H.-P."/>
        </authorList>
    </citation>
    <scope>NUCLEOTIDE SEQUENCE [LARGE SCALE GENOMIC DNA]</scope>
    <source>
        <strain evidence="3 4">CXB654</strain>
    </source>
</reference>
<dbReference type="InterPro" id="IPR050267">
    <property type="entry name" value="Anti-sigma-factor_SerPK"/>
</dbReference>
<dbReference type="Proteomes" id="UP000589036">
    <property type="component" value="Unassembled WGS sequence"/>
</dbReference>